<protein>
    <submittedName>
        <fullName evidence="2">AAA family ATPase</fullName>
    </submittedName>
</protein>
<proteinExistence type="predicted"/>
<feature type="domain" description="AAA+ ATPase" evidence="1">
    <location>
        <begin position="37"/>
        <end position="173"/>
    </location>
</feature>
<dbReference type="AlphaFoldDB" id="A0AA41WFR3"/>
<dbReference type="Pfam" id="PF13191">
    <property type="entry name" value="AAA_16"/>
    <property type="match status" value="1"/>
</dbReference>
<dbReference type="Proteomes" id="UP001165306">
    <property type="component" value="Unassembled WGS sequence"/>
</dbReference>
<accession>A0AA41WFR3</accession>
<keyword evidence="3" id="KW-1185">Reference proteome</keyword>
<evidence type="ECO:0000313" key="3">
    <source>
        <dbReference type="Proteomes" id="UP001165306"/>
    </source>
</evidence>
<dbReference type="RefSeq" id="WP_284057059.1">
    <property type="nucleotide sequence ID" value="NZ_JAMSLR010000005.1"/>
</dbReference>
<dbReference type="InterPro" id="IPR003593">
    <property type="entry name" value="AAA+_ATPase"/>
</dbReference>
<dbReference type="EMBL" id="JAMSLR010000005">
    <property type="protein sequence ID" value="MCM8749278.1"/>
    <property type="molecule type" value="Genomic_DNA"/>
</dbReference>
<dbReference type="InterPro" id="IPR041664">
    <property type="entry name" value="AAA_16"/>
</dbReference>
<reference evidence="2" key="1">
    <citation type="submission" date="2022-06" db="EMBL/GenBank/DDBJ databases">
        <title>CFH 74404 Thermomicrobiaceae sp.</title>
        <authorList>
            <person name="Ming H."/>
            <person name="Li W.-J."/>
            <person name="Zhao Z."/>
        </authorList>
    </citation>
    <scope>NUCLEOTIDE SEQUENCE</scope>
    <source>
        <strain evidence="2">CFH 74404</strain>
    </source>
</reference>
<evidence type="ECO:0000259" key="1">
    <source>
        <dbReference type="SMART" id="SM00382"/>
    </source>
</evidence>
<evidence type="ECO:0000313" key="2">
    <source>
        <dbReference type="EMBL" id="MCM8749278.1"/>
    </source>
</evidence>
<comment type="caution">
    <text evidence="2">The sequence shown here is derived from an EMBL/GenBank/DDBJ whole genome shotgun (WGS) entry which is preliminary data.</text>
</comment>
<dbReference type="InterPro" id="IPR027417">
    <property type="entry name" value="P-loop_NTPase"/>
</dbReference>
<sequence length="696" mass="78326">MAGRLLDHLSDLRHRLFVGRTAELELLQTALLADVRPFNILYVYGPSGIGKTALLHEFARLCRQLDVAARWLDARAIEPTPAAFTKALRRAAGLPPDGPLGDALATPGGRVVVFLDAYELLQPLEPWLRDEFLSDAPGDLLLIIASRQPPAPHWQTDADWHTLMRVLPLRNLTLQEAQEYLIRRGVPPDEHPAVLSFTHGHPLALSLVADLFDQRPGFHFEPDSAFDVVRVLLQQFLQQAPGPAHRAALEACALVRSLNEALLGAMLDLPRTDELFTWLRSLSFIEPAPGGLCPHELARDILVADMRWRNPDWYAELHRRARGYYIARLRQPTGPAQQQTLLDYIYLHRYSPAVRPFFEWRTGSLRADSMHPADRPALIAMVEAHEGPESARLAEYWLARQPHGVVVLRDASGEPVAFLAKVALHELTPGEAEHDPAVAAACRYLEMHAPLRPGEAATLFRFWLARDTYQSVSAAQSLLFVNMVRHYLMTSHLAFTFIPCADPDFWAPVLGYVDFQRLPEADFSIGGRDYGVYGHDWRVMPPLAWLTVLDEREISGDAHAMPSQPPTPILVLSQQDFSEAVQHALRDFTNVIRLRSNPLVQSRLVLERAGLQSEAHERVAALRCLIEEAVAKLGQIPRLQRWQQVLETAYLHPVEPQEQAAERLGLPFSTYRRYLKAGVAWIAEHLWLQELGETAS</sequence>
<organism evidence="2 3">
    <name type="scientific">Thermalbibacter longus</name>
    <dbReference type="NCBI Taxonomy" id="2951981"/>
    <lineage>
        <taxon>Bacteria</taxon>
        <taxon>Pseudomonadati</taxon>
        <taxon>Thermomicrobiota</taxon>
        <taxon>Thermomicrobia</taxon>
        <taxon>Thermomicrobiales</taxon>
        <taxon>Thermomicrobiaceae</taxon>
        <taxon>Thermalbibacter</taxon>
    </lineage>
</organism>
<gene>
    <name evidence="2" type="ORF">NET02_08980</name>
</gene>
<dbReference type="SUPFAM" id="SSF52540">
    <property type="entry name" value="P-loop containing nucleoside triphosphate hydrolases"/>
    <property type="match status" value="1"/>
</dbReference>
<dbReference type="Gene3D" id="3.40.50.300">
    <property type="entry name" value="P-loop containing nucleotide triphosphate hydrolases"/>
    <property type="match status" value="1"/>
</dbReference>
<name>A0AA41WFR3_9BACT</name>
<dbReference type="SMART" id="SM00382">
    <property type="entry name" value="AAA"/>
    <property type="match status" value="1"/>
</dbReference>